<protein>
    <recommendedName>
        <fullName evidence="1">Immunity MXAN-0049 protein domain-containing protein</fullName>
    </recommendedName>
</protein>
<dbReference type="Pfam" id="PF07791">
    <property type="entry name" value="Imm11"/>
    <property type="match status" value="1"/>
</dbReference>
<dbReference type="Proteomes" id="UP000317648">
    <property type="component" value="Chromosome"/>
</dbReference>
<dbReference type="AlphaFoldDB" id="A0A518E000"/>
<evidence type="ECO:0000313" key="2">
    <source>
        <dbReference type="EMBL" id="QDU97416.1"/>
    </source>
</evidence>
<gene>
    <name evidence="2" type="ORF">Pla8534_52640</name>
</gene>
<feature type="domain" description="Immunity MXAN-0049 protein" evidence="1">
    <location>
        <begin position="30"/>
        <end position="114"/>
    </location>
</feature>
<evidence type="ECO:0000259" key="1">
    <source>
        <dbReference type="Pfam" id="PF07791"/>
    </source>
</evidence>
<accession>A0A518E000</accession>
<dbReference type="KEGG" id="lcre:Pla8534_52640"/>
<name>A0A518E000_9BACT</name>
<sequence length="253" mass="29256">MWLPAFSMRACECLADFLKPNGELLPLQSEIGEYFFFNITTITDALNTKTSDCDFWCEPPTTAVGIDHFEFHKKQLTGLSIFRIRECPVMTIVTNHFVDVVEKEGLNGFEFTKIWPFRPGTIWQIEGRRRRRGKRALAGKSLKKETLVLILEMQGDQLDSHEKRIVKRMENEVDAQLSLSSLNAPYFGTYEGSEKVDTEFRMFFSCPSADQLERKLAPWISGICQIWLGSVNAVKRRGHMYDENAKESWKQLR</sequence>
<reference evidence="2 3" key="1">
    <citation type="submission" date="2019-02" db="EMBL/GenBank/DDBJ databases">
        <title>Deep-cultivation of Planctomycetes and their phenomic and genomic characterization uncovers novel biology.</title>
        <authorList>
            <person name="Wiegand S."/>
            <person name="Jogler M."/>
            <person name="Boedeker C."/>
            <person name="Pinto D."/>
            <person name="Vollmers J."/>
            <person name="Rivas-Marin E."/>
            <person name="Kohn T."/>
            <person name="Peeters S.H."/>
            <person name="Heuer A."/>
            <person name="Rast P."/>
            <person name="Oberbeckmann S."/>
            <person name="Bunk B."/>
            <person name="Jeske O."/>
            <person name="Meyerdierks A."/>
            <person name="Storesund J.E."/>
            <person name="Kallscheuer N."/>
            <person name="Luecker S."/>
            <person name="Lage O.M."/>
            <person name="Pohl T."/>
            <person name="Merkel B.J."/>
            <person name="Hornburger P."/>
            <person name="Mueller R.-W."/>
            <person name="Bruemmer F."/>
            <person name="Labrenz M."/>
            <person name="Spormann A.M."/>
            <person name="Op den Camp H."/>
            <person name="Overmann J."/>
            <person name="Amann R."/>
            <person name="Jetten M.S.M."/>
            <person name="Mascher T."/>
            <person name="Medema M.H."/>
            <person name="Devos D.P."/>
            <person name="Kaster A.-K."/>
            <person name="Ovreas L."/>
            <person name="Rohde M."/>
            <person name="Galperin M.Y."/>
            <person name="Jogler C."/>
        </authorList>
    </citation>
    <scope>NUCLEOTIDE SEQUENCE [LARGE SCALE GENOMIC DNA]</scope>
    <source>
        <strain evidence="2 3">Pla85_3_4</strain>
    </source>
</reference>
<dbReference type="EMBL" id="CP036433">
    <property type="protein sequence ID" value="QDU97416.1"/>
    <property type="molecule type" value="Genomic_DNA"/>
</dbReference>
<dbReference type="InterPro" id="IPR012433">
    <property type="entry name" value="Imm11"/>
</dbReference>
<organism evidence="2 3">
    <name type="scientific">Lignipirellula cremea</name>
    <dbReference type="NCBI Taxonomy" id="2528010"/>
    <lineage>
        <taxon>Bacteria</taxon>
        <taxon>Pseudomonadati</taxon>
        <taxon>Planctomycetota</taxon>
        <taxon>Planctomycetia</taxon>
        <taxon>Pirellulales</taxon>
        <taxon>Pirellulaceae</taxon>
        <taxon>Lignipirellula</taxon>
    </lineage>
</organism>
<evidence type="ECO:0000313" key="3">
    <source>
        <dbReference type="Proteomes" id="UP000317648"/>
    </source>
</evidence>
<keyword evidence="3" id="KW-1185">Reference proteome</keyword>
<proteinExistence type="predicted"/>